<keyword evidence="3" id="KW-1133">Transmembrane helix</keyword>
<dbReference type="GO" id="GO:0016020">
    <property type="term" value="C:membrane"/>
    <property type="evidence" value="ECO:0007669"/>
    <property type="project" value="UniProtKB-SubCell"/>
</dbReference>
<organism evidence="4 5">
    <name type="scientific">Fragilariopsis cylindrus CCMP1102</name>
    <dbReference type="NCBI Taxonomy" id="635003"/>
    <lineage>
        <taxon>Eukaryota</taxon>
        <taxon>Sar</taxon>
        <taxon>Stramenopiles</taxon>
        <taxon>Ochrophyta</taxon>
        <taxon>Bacillariophyta</taxon>
        <taxon>Bacillariophyceae</taxon>
        <taxon>Bacillariophycidae</taxon>
        <taxon>Bacillariales</taxon>
        <taxon>Bacillariaceae</taxon>
        <taxon>Fragilariopsis</taxon>
    </lineage>
</organism>
<accession>A0A1E7EPH8</accession>
<dbReference type="Proteomes" id="UP000095751">
    <property type="component" value="Unassembled WGS sequence"/>
</dbReference>
<protein>
    <recommendedName>
        <fullName evidence="6">Glycosyltransferase family 92 protein</fullName>
    </recommendedName>
</protein>
<dbReference type="PANTHER" id="PTHR21461">
    <property type="entry name" value="GLYCOSYLTRANSFERASE FAMILY 92 PROTEIN"/>
    <property type="match status" value="1"/>
</dbReference>
<keyword evidence="2" id="KW-0812">Transmembrane</keyword>
<dbReference type="AlphaFoldDB" id="A0A1E7EPH8"/>
<dbReference type="EMBL" id="KV784383">
    <property type="protein sequence ID" value="OEU07858.1"/>
    <property type="molecule type" value="Genomic_DNA"/>
</dbReference>
<proteinExistence type="predicted"/>
<evidence type="ECO:0000313" key="4">
    <source>
        <dbReference type="EMBL" id="OEU07858.1"/>
    </source>
</evidence>
<dbReference type="PANTHER" id="PTHR21461:SF69">
    <property type="entry name" value="GLYCOSYLTRANSFERASE FAMILY 92 PROTEIN"/>
    <property type="match status" value="1"/>
</dbReference>
<sequence length="331" mass="37927">MAKEDNTNHSPISCCTLSQLSQFTVGICAIVKDADAYLDEWLDYHLVAMNIDNIYLYDHSKQNYLNKWYENTRNHPLYRRVHVTPWGHVEEKAQIKAYKDCILRFGKNTVLPKLSNMMNTTEMDYFALIDVDEFFMPRGNYTSVHGVVKDYLEPYGGALVANWIMFGSANKTFYKPIPVLKRFQYREAAPDVVIKTIVKASDFLAAPRQAWTTEYKGAIQLEQSGKTGASSKALAASPSSALLIYHYRYFSAKEYDEKSCIRGMVFRPLSVKCHLGEQRSYTREEILADGKPLHFAATPGTVFDESAWKLLCDRMPKYRAFDDALSWGDYT</sequence>
<dbReference type="GO" id="GO:0005737">
    <property type="term" value="C:cytoplasm"/>
    <property type="evidence" value="ECO:0007669"/>
    <property type="project" value="TreeGrafter"/>
</dbReference>
<keyword evidence="5" id="KW-1185">Reference proteome</keyword>
<dbReference type="InParanoid" id="A0A1E7EPH8"/>
<dbReference type="OrthoDB" id="2526284at2759"/>
<gene>
    <name evidence="4" type="ORF">FRACYDRAFT_264773</name>
</gene>
<dbReference type="KEGG" id="fcy:FRACYDRAFT_264773"/>
<name>A0A1E7EPH8_9STRA</name>
<evidence type="ECO:0000313" key="5">
    <source>
        <dbReference type="Proteomes" id="UP000095751"/>
    </source>
</evidence>
<evidence type="ECO:0000256" key="2">
    <source>
        <dbReference type="ARBA" id="ARBA00022692"/>
    </source>
</evidence>
<comment type="subcellular location">
    <subcellularLocation>
        <location evidence="1">Membrane</location>
        <topology evidence="1">Single-pass membrane protein</topology>
    </subcellularLocation>
</comment>
<keyword evidence="3" id="KW-0472">Membrane</keyword>
<evidence type="ECO:0008006" key="6">
    <source>
        <dbReference type="Google" id="ProtNLM"/>
    </source>
</evidence>
<evidence type="ECO:0000256" key="1">
    <source>
        <dbReference type="ARBA" id="ARBA00004167"/>
    </source>
</evidence>
<dbReference type="GO" id="GO:0016757">
    <property type="term" value="F:glycosyltransferase activity"/>
    <property type="evidence" value="ECO:0007669"/>
    <property type="project" value="TreeGrafter"/>
</dbReference>
<reference evidence="4 5" key="1">
    <citation type="submission" date="2016-09" db="EMBL/GenBank/DDBJ databases">
        <title>Extensive genetic diversity and differential bi-allelic expression allows diatom success in the polar Southern Ocean.</title>
        <authorList>
            <consortium name="DOE Joint Genome Institute"/>
            <person name="Mock T."/>
            <person name="Otillar R.P."/>
            <person name="Strauss J."/>
            <person name="Dupont C."/>
            <person name="Frickenhaus S."/>
            <person name="Maumus F."/>
            <person name="Mcmullan M."/>
            <person name="Sanges R."/>
            <person name="Schmutz J."/>
            <person name="Toseland A."/>
            <person name="Valas R."/>
            <person name="Veluchamy A."/>
            <person name="Ward B.J."/>
            <person name="Allen A."/>
            <person name="Barry K."/>
            <person name="Falciatore A."/>
            <person name="Ferrante M."/>
            <person name="Fortunato A.E."/>
            <person name="Gloeckner G."/>
            <person name="Gruber A."/>
            <person name="Hipkin R."/>
            <person name="Janech M."/>
            <person name="Kroth P."/>
            <person name="Leese F."/>
            <person name="Lindquist E."/>
            <person name="Lyon B.R."/>
            <person name="Martin J."/>
            <person name="Mayer C."/>
            <person name="Parker M."/>
            <person name="Quesneville H."/>
            <person name="Raymond J."/>
            <person name="Uhlig C."/>
            <person name="Valentin K.U."/>
            <person name="Worden A.Z."/>
            <person name="Armbrust E.V."/>
            <person name="Bowler C."/>
            <person name="Green B."/>
            <person name="Moulton V."/>
            <person name="Van Oosterhout C."/>
            <person name="Grigoriev I."/>
        </authorList>
    </citation>
    <scope>NUCLEOTIDE SEQUENCE [LARGE SCALE GENOMIC DNA]</scope>
    <source>
        <strain evidence="4 5">CCMP1102</strain>
    </source>
</reference>
<evidence type="ECO:0000256" key="3">
    <source>
        <dbReference type="ARBA" id="ARBA00022989"/>
    </source>
</evidence>